<dbReference type="SUPFAM" id="SSF51569">
    <property type="entry name" value="Aldolase"/>
    <property type="match status" value="1"/>
</dbReference>
<dbReference type="InterPro" id="IPR013785">
    <property type="entry name" value="Aldolase_TIM"/>
</dbReference>
<dbReference type="SMART" id="SM01130">
    <property type="entry name" value="DHDPS"/>
    <property type="match status" value="1"/>
</dbReference>
<comment type="caution">
    <text evidence="7">The sequence shown here is derived from an EMBL/GenBank/DDBJ whole genome shotgun (WGS) entry which is preliminary data.</text>
</comment>
<dbReference type="Proteomes" id="UP001447516">
    <property type="component" value="Unassembled WGS sequence"/>
</dbReference>
<keyword evidence="8" id="KW-1185">Reference proteome</keyword>
<dbReference type="RefSeq" id="WP_346227569.1">
    <property type="nucleotide sequence ID" value="NZ_JBDJAW010000017.1"/>
</dbReference>
<evidence type="ECO:0000256" key="3">
    <source>
        <dbReference type="ARBA" id="ARBA00007592"/>
    </source>
</evidence>
<dbReference type="Pfam" id="PF00701">
    <property type="entry name" value="DHDPS"/>
    <property type="match status" value="1"/>
</dbReference>
<dbReference type="EMBL" id="JBDJAW010000017">
    <property type="protein sequence ID" value="MEN3537607.1"/>
    <property type="molecule type" value="Genomic_DNA"/>
</dbReference>
<keyword evidence="4 5" id="KW-0456">Lyase</keyword>
<evidence type="ECO:0000256" key="6">
    <source>
        <dbReference type="PIRNR" id="PIRNR001365"/>
    </source>
</evidence>
<accession>A0ABV0AQQ3</accession>
<evidence type="ECO:0000256" key="4">
    <source>
        <dbReference type="ARBA" id="ARBA00023239"/>
    </source>
</evidence>
<protein>
    <recommendedName>
        <fullName evidence="5">Probable 5-dehydro-4-deoxyglucarate dehydratase</fullName>
        <ecNumber evidence="5">4.2.1.41</ecNumber>
    </recommendedName>
    <alternativeName>
        <fullName evidence="5">5-keto-4-deoxy-glucarate dehydratase</fullName>
        <shortName evidence="5">KDGDH</shortName>
    </alternativeName>
</protein>
<comment type="pathway">
    <text evidence="2 5">Carbohydrate acid metabolism; D-glucarate degradation; 2,5-dioxopentanoate from D-glucarate: step 2/2.</text>
</comment>
<dbReference type="InterPro" id="IPR002220">
    <property type="entry name" value="DapA-like"/>
</dbReference>
<dbReference type="HAMAP" id="MF_00694">
    <property type="entry name" value="KDGDH"/>
    <property type="match status" value="1"/>
</dbReference>
<proteinExistence type="inferred from homology"/>
<dbReference type="NCBIfam" id="NF002958">
    <property type="entry name" value="PRK03620.1"/>
    <property type="match status" value="1"/>
</dbReference>
<comment type="catalytic activity">
    <reaction evidence="1 5">
        <text>5-dehydro-4-deoxy-D-glucarate + H(+) = 2,5-dioxopentanoate + CO2 + H2O</text>
        <dbReference type="Rhea" id="RHEA:24608"/>
        <dbReference type="ChEBI" id="CHEBI:15377"/>
        <dbReference type="ChEBI" id="CHEBI:15378"/>
        <dbReference type="ChEBI" id="CHEBI:16526"/>
        <dbReference type="ChEBI" id="CHEBI:42819"/>
        <dbReference type="ChEBI" id="CHEBI:58136"/>
        <dbReference type="EC" id="4.2.1.41"/>
    </reaction>
</comment>
<evidence type="ECO:0000313" key="8">
    <source>
        <dbReference type="Proteomes" id="UP001447516"/>
    </source>
</evidence>
<name>A0ABV0AQQ3_9ACTN</name>
<organism evidence="7 8">
    <name type="scientific">Microbispora maris</name>
    <dbReference type="NCBI Taxonomy" id="3144104"/>
    <lineage>
        <taxon>Bacteria</taxon>
        <taxon>Bacillati</taxon>
        <taxon>Actinomycetota</taxon>
        <taxon>Actinomycetes</taxon>
        <taxon>Streptosporangiales</taxon>
        <taxon>Streptosporangiaceae</taxon>
        <taxon>Microbispora</taxon>
    </lineage>
</organism>
<comment type="similarity">
    <text evidence="3 5 6">Belongs to the DapA family.</text>
</comment>
<dbReference type="PANTHER" id="PTHR12128">
    <property type="entry name" value="DIHYDRODIPICOLINATE SYNTHASE"/>
    <property type="match status" value="1"/>
</dbReference>
<evidence type="ECO:0000256" key="1">
    <source>
        <dbReference type="ARBA" id="ARBA00001446"/>
    </source>
</evidence>
<dbReference type="EC" id="4.2.1.41" evidence="5"/>
<sequence length="307" mass="32958">MPVTFDGLLFFPVTPCDEEERLDLEVFRRHVRQGVEAGCGAVFACCGTGEFPSLSLRDYTACVAAAVEEAAGRVPVVAGTGYGTAMALEFARAAEDGGASALLALPPYLVQAGQHGLRRHYEAIADGTRLPVILYQRDNAVFEPETVAALGEHPGVIGLKDGYGDLGLMRRIIEAAPPSMLYFNGLPTAELSQAGYRDLGVVRYSSAVFCFLPDLALACYEALRDGRDDVANRLIEGFYRPLVDLRGEGPGYAVSLIKAGVRLRGLDVGPVRRPLSDPSPEHLDRLAALIDRGLALLDELERSPDPA</sequence>
<gene>
    <name evidence="7" type="ORF">AAH991_21020</name>
</gene>
<evidence type="ECO:0000256" key="2">
    <source>
        <dbReference type="ARBA" id="ARBA00004983"/>
    </source>
</evidence>
<dbReference type="PANTHER" id="PTHR12128:SF19">
    <property type="entry name" value="5-DEHYDRO-4-DEOXYGLUCARATE DEHYDRATASE 2-RELATED"/>
    <property type="match status" value="1"/>
</dbReference>
<reference evidence="7 8" key="1">
    <citation type="submission" date="2024-05" db="EMBL/GenBank/DDBJ databases">
        <title>Microbispora sp.ZYX-F-249.</title>
        <authorList>
            <person name="Xie H."/>
        </authorList>
    </citation>
    <scope>NUCLEOTIDE SEQUENCE [LARGE SCALE GENOMIC DNA]</scope>
    <source>
        <strain evidence="7 8">ZYX-F-249</strain>
    </source>
</reference>
<evidence type="ECO:0000256" key="5">
    <source>
        <dbReference type="HAMAP-Rule" id="MF_00694"/>
    </source>
</evidence>
<dbReference type="InterPro" id="IPR017655">
    <property type="entry name" value="Dehydro-deoxyglucarate_dehyd"/>
</dbReference>
<evidence type="ECO:0000313" key="7">
    <source>
        <dbReference type="EMBL" id="MEN3537607.1"/>
    </source>
</evidence>
<dbReference type="Gene3D" id="3.20.20.70">
    <property type="entry name" value="Aldolase class I"/>
    <property type="match status" value="1"/>
</dbReference>
<dbReference type="PIRSF" id="PIRSF001365">
    <property type="entry name" value="DHDPS"/>
    <property type="match status" value="1"/>
</dbReference>